<dbReference type="InterPro" id="IPR002372">
    <property type="entry name" value="PQQ_rpt_dom"/>
</dbReference>
<keyword evidence="1" id="KW-1133">Transmembrane helix</keyword>
<keyword evidence="4" id="KW-0326">Glycosidase</keyword>
<comment type="caution">
    <text evidence="4">The sequence shown here is derived from an EMBL/GenBank/DDBJ whole genome shotgun (WGS) entry which is preliminary data.</text>
</comment>
<evidence type="ECO:0000313" key="5">
    <source>
        <dbReference type="Proteomes" id="UP001596105"/>
    </source>
</evidence>
<keyword evidence="1" id="KW-0812">Transmembrane</keyword>
<dbReference type="Proteomes" id="UP001596105">
    <property type="component" value="Unassembled WGS sequence"/>
</dbReference>
<keyword evidence="5" id="KW-1185">Reference proteome</keyword>
<dbReference type="EMBL" id="JBHSMH010000033">
    <property type="protein sequence ID" value="MFC5469360.1"/>
    <property type="molecule type" value="Genomic_DNA"/>
</dbReference>
<dbReference type="InterPro" id="IPR015943">
    <property type="entry name" value="WD40/YVTN_repeat-like_dom_sf"/>
</dbReference>
<dbReference type="Pfam" id="PF13360">
    <property type="entry name" value="PQQ_2"/>
    <property type="match status" value="1"/>
</dbReference>
<dbReference type="GO" id="GO:0016798">
    <property type="term" value="F:hydrolase activity, acting on glycosyl bonds"/>
    <property type="evidence" value="ECO:0007669"/>
    <property type="project" value="UniProtKB-KW"/>
</dbReference>
<dbReference type="InterPro" id="IPR018711">
    <property type="entry name" value="NAGPA"/>
</dbReference>
<dbReference type="RefSeq" id="WP_209750766.1">
    <property type="nucleotide sequence ID" value="NZ_JBHSMH010000033.1"/>
</dbReference>
<dbReference type="Pfam" id="PF09992">
    <property type="entry name" value="NAGPA"/>
    <property type="match status" value="1"/>
</dbReference>
<keyword evidence="4" id="KW-0378">Hydrolase</keyword>
<dbReference type="PANTHER" id="PTHR40446">
    <property type="entry name" value="N-ACETYLGLUCOSAMINE-1-PHOSPHODIESTER ALPHA-N-ACETYLGLUCOSAMINIDASE"/>
    <property type="match status" value="1"/>
</dbReference>
<feature type="transmembrane region" description="Helical" evidence="1">
    <location>
        <begin position="21"/>
        <end position="37"/>
    </location>
</feature>
<evidence type="ECO:0000259" key="3">
    <source>
        <dbReference type="Pfam" id="PF13360"/>
    </source>
</evidence>
<proteinExistence type="predicted"/>
<gene>
    <name evidence="4" type="ORF">ACFPPD_11565</name>
</gene>
<evidence type="ECO:0000256" key="1">
    <source>
        <dbReference type="SAM" id="Phobius"/>
    </source>
</evidence>
<dbReference type="Gene3D" id="2.130.10.10">
    <property type="entry name" value="YVTN repeat-like/Quinoprotein amine dehydrogenase"/>
    <property type="match status" value="1"/>
</dbReference>
<accession>A0ABW0LVT6</accession>
<protein>
    <submittedName>
        <fullName evidence="4">Phosphodiester glycosidase family protein</fullName>
    </submittedName>
</protein>
<name>A0ABW0LVT6_9BACL</name>
<feature type="domain" description="Pyrrolo-quinoline quinone repeat" evidence="3">
    <location>
        <begin position="215"/>
        <end position="358"/>
    </location>
</feature>
<feature type="domain" description="Phosphodiester glycosidase" evidence="2">
    <location>
        <begin position="639"/>
        <end position="809"/>
    </location>
</feature>
<dbReference type="SUPFAM" id="SSF63829">
    <property type="entry name" value="Calcium-dependent phosphotriesterase"/>
    <property type="match status" value="1"/>
</dbReference>
<keyword evidence="1" id="KW-0472">Membrane</keyword>
<sequence>MIQSNNEGGARFEKKHRNRSARWLAVLLTVAVGWGTVGSDEIRLGSSVANAESAPTSTDKTEAEYWRFTAGGELYAPLALPGGKLFGVTSNGLIALLDGNGNPIVQKNVYTDLSAPALGADGHIWFAGKGARLYKYETDGTGIQAGIFYFNGKTEKSQSSAVVTDAGGVPYFAYENAVLSMAGNEKAKPAVLPAGTTVTGIAAAKDGAYALASNGTLYAVRGGAVAWQAQLPEALRAASLASAADGAAVLLADGAIAAYEPDGRVRFNAAIASAPAGGWTSPAVIGGDAQAQTVVAAERAGNVIAAFRLSDGTQQWRASAPAAGGFATAALAPDAAAGHVLAGAESGAVYAIDAGTGAIAYAYGGDAAVPASGVAPMGGGRIAYASAGKLIAAGPYRPVAVAYATASIELSLDKRLLLTDKLKLSVPVAVGYRSDNAAVVRVNEIGVVSPLKVGQANLTVEVEEAGYKGRLVIPVTVKPSAYSLKAKQETKKVAISGGKTFSVTTVSLPKGMPVTAALASRKVGVTQDFSAIAKAYNAENAINGTYFEAYGGIPEPYGSLIVDGKVEFIGNTGTTVGFTWDGQTLIDTLRVRILGSTDGLTDWEHNWYVYFVNRTPTPGISSAVMFTPARGAKIGFAYGSYVVVRKGVVTKVGKNENAAIPADGYVLVFAGSEEKLAQRFKVGTEVGYRTETVDLGGKPIPWSRVHTAVGAGPRLVKDGKLSVNPAAEGFTSPKILTNAAMRSGILVKKDGSVVIATVSGATIKQWAEIMLKLGAHQAMNLDGGASSGLFSQGKTIVPAGRLISNALVFGSNLKW</sequence>
<organism evidence="4 5">
    <name type="scientific">Cohnella suwonensis</name>
    <dbReference type="NCBI Taxonomy" id="696072"/>
    <lineage>
        <taxon>Bacteria</taxon>
        <taxon>Bacillati</taxon>
        <taxon>Bacillota</taxon>
        <taxon>Bacilli</taxon>
        <taxon>Bacillales</taxon>
        <taxon>Paenibacillaceae</taxon>
        <taxon>Cohnella</taxon>
    </lineage>
</organism>
<dbReference type="PANTHER" id="PTHR40446:SF2">
    <property type="entry name" value="N-ACETYLGLUCOSAMINE-1-PHOSPHODIESTER ALPHA-N-ACETYLGLUCOSAMINIDASE"/>
    <property type="match status" value="1"/>
</dbReference>
<reference evidence="5" key="1">
    <citation type="journal article" date="2019" name="Int. J. Syst. Evol. Microbiol.">
        <title>The Global Catalogue of Microorganisms (GCM) 10K type strain sequencing project: providing services to taxonomists for standard genome sequencing and annotation.</title>
        <authorList>
            <consortium name="The Broad Institute Genomics Platform"/>
            <consortium name="The Broad Institute Genome Sequencing Center for Infectious Disease"/>
            <person name="Wu L."/>
            <person name="Ma J."/>
        </authorList>
    </citation>
    <scope>NUCLEOTIDE SEQUENCE [LARGE SCALE GENOMIC DNA]</scope>
    <source>
        <strain evidence="5">CCUG 57113</strain>
    </source>
</reference>
<evidence type="ECO:0000313" key="4">
    <source>
        <dbReference type="EMBL" id="MFC5469360.1"/>
    </source>
</evidence>
<evidence type="ECO:0000259" key="2">
    <source>
        <dbReference type="Pfam" id="PF09992"/>
    </source>
</evidence>